<evidence type="ECO:0000256" key="1">
    <source>
        <dbReference type="SAM" id="Coils"/>
    </source>
</evidence>
<organism evidence="2 3">
    <name type="scientific">Pseudarcicella hirudinis</name>
    <dbReference type="NCBI Taxonomy" id="1079859"/>
    <lineage>
        <taxon>Bacteria</taxon>
        <taxon>Pseudomonadati</taxon>
        <taxon>Bacteroidota</taxon>
        <taxon>Cytophagia</taxon>
        <taxon>Cytophagales</taxon>
        <taxon>Flectobacillaceae</taxon>
        <taxon>Pseudarcicella</taxon>
    </lineage>
</organism>
<keyword evidence="3" id="KW-1185">Reference proteome</keyword>
<keyword evidence="1" id="KW-0175">Coiled coil</keyword>
<accession>A0A1I5MYA6</accession>
<name>A0A1I5MYA6_9BACT</name>
<reference evidence="2 3" key="1">
    <citation type="submission" date="2016-10" db="EMBL/GenBank/DDBJ databases">
        <authorList>
            <person name="de Groot N.N."/>
        </authorList>
    </citation>
    <scope>NUCLEOTIDE SEQUENCE [LARGE SCALE GENOMIC DNA]</scope>
    <source>
        <strain evidence="3">E92,LMG 26720,CCM 7988</strain>
    </source>
</reference>
<protein>
    <submittedName>
        <fullName evidence="2">Uncharacterized protein</fullName>
    </submittedName>
</protein>
<proteinExistence type="predicted"/>
<dbReference type="STRING" id="1079859.SAMN04515674_101502"/>
<gene>
    <name evidence="2" type="ORF">SAMN04515674_101502</name>
</gene>
<sequence length="101" mass="12069">MELINEHKVMLGNTLDKYEEMRKKAEQVEVLRKRWNEAKDEVEQMERKISKELDGIPLVSALDKGELFVTSRKIKTYRIKKREYPGVNEKFVIIEVKLNYL</sequence>
<dbReference type="Proteomes" id="UP000199306">
    <property type="component" value="Unassembled WGS sequence"/>
</dbReference>
<dbReference type="RefSeq" id="WP_092011557.1">
    <property type="nucleotide sequence ID" value="NZ_FOXH01000001.1"/>
</dbReference>
<dbReference type="AlphaFoldDB" id="A0A1I5MYA6"/>
<dbReference type="EMBL" id="FOXH01000001">
    <property type="protein sequence ID" value="SFP14367.1"/>
    <property type="molecule type" value="Genomic_DNA"/>
</dbReference>
<evidence type="ECO:0000313" key="3">
    <source>
        <dbReference type="Proteomes" id="UP000199306"/>
    </source>
</evidence>
<feature type="coiled-coil region" evidence="1">
    <location>
        <begin position="18"/>
        <end position="48"/>
    </location>
</feature>
<evidence type="ECO:0000313" key="2">
    <source>
        <dbReference type="EMBL" id="SFP14367.1"/>
    </source>
</evidence>